<keyword evidence="3" id="KW-1003">Cell membrane</keyword>
<dbReference type="GO" id="GO:0015293">
    <property type="term" value="F:symporter activity"/>
    <property type="evidence" value="ECO:0007669"/>
    <property type="project" value="UniProtKB-KW"/>
</dbReference>
<dbReference type="InterPro" id="IPR036458">
    <property type="entry name" value="Na:dicarbo_symporter_sf"/>
</dbReference>
<dbReference type="KEGG" id="pko:PKOR_10750"/>
<dbReference type="Pfam" id="PF00375">
    <property type="entry name" value="SDF"/>
    <property type="match status" value="1"/>
</dbReference>
<dbReference type="PANTHER" id="PTHR42865">
    <property type="entry name" value="PROTON/GLUTAMATE-ASPARTATE SYMPORTER"/>
    <property type="match status" value="1"/>
</dbReference>
<feature type="transmembrane region" description="Helical" evidence="8">
    <location>
        <begin position="193"/>
        <end position="211"/>
    </location>
</feature>
<dbReference type="SUPFAM" id="SSF118215">
    <property type="entry name" value="Proton glutamate symport protein"/>
    <property type="match status" value="1"/>
</dbReference>
<evidence type="ECO:0000256" key="8">
    <source>
        <dbReference type="SAM" id="Phobius"/>
    </source>
</evidence>
<dbReference type="PRINTS" id="PR00173">
    <property type="entry name" value="EDTRNSPORT"/>
</dbReference>
<evidence type="ECO:0000256" key="7">
    <source>
        <dbReference type="ARBA" id="ARBA00023136"/>
    </source>
</evidence>
<dbReference type="AlphaFoldDB" id="A0A0E3ZJH4"/>
<dbReference type="InterPro" id="IPR001991">
    <property type="entry name" value="Na-dicarboxylate_symporter"/>
</dbReference>
<dbReference type="STRING" id="400092.PKOR_10750"/>
<dbReference type="EMBL" id="CP009621">
    <property type="protein sequence ID" value="AKD05644.1"/>
    <property type="molecule type" value="Genomic_DNA"/>
</dbReference>
<feature type="transmembrane region" description="Helical" evidence="8">
    <location>
        <begin position="125"/>
        <end position="144"/>
    </location>
</feature>
<evidence type="ECO:0000256" key="4">
    <source>
        <dbReference type="ARBA" id="ARBA00022692"/>
    </source>
</evidence>
<feature type="transmembrane region" description="Helical" evidence="8">
    <location>
        <begin position="96"/>
        <end position="113"/>
    </location>
</feature>
<gene>
    <name evidence="9" type="ORF">PKOR_10750</name>
</gene>
<keyword evidence="10" id="KW-1185">Reference proteome</keyword>
<evidence type="ECO:0000256" key="3">
    <source>
        <dbReference type="ARBA" id="ARBA00022475"/>
    </source>
</evidence>
<feature type="transmembrane region" description="Helical" evidence="8">
    <location>
        <begin position="59"/>
        <end position="76"/>
    </location>
</feature>
<comment type="subcellular location">
    <subcellularLocation>
        <location evidence="1">Cell membrane</location>
        <topology evidence="1">Multi-pass membrane protein</topology>
    </subcellularLocation>
</comment>
<keyword evidence="5" id="KW-0769">Symport</keyword>
<dbReference type="PANTHER" id="PTHR42865:SF7">
    <property type="entry name" value="PROTON_GLUTAMATE-ASPARTATE SYMPORTER"/>
    <property type="match status" value="1"/>
</dbReference>
<feature type="transmembrane region" description="Helical" evidence="8">
    <location>
        <begin position="232"/>
        <end position="252"/>
    </location>
</feature>
<keyword evidence="4 8" id="KW-0812">Transmembrane</keyword>
<evidence type="ECO:0000256" key="6">
    <source>
        <dbReference type="ARBA" id="ARBA00022989"/>
    </source>
</evidence>
<evidence type="ECO:0000313" key="10">
    <source>
        <dbReference type="Proteomes" id="UP000033109"/>
    </source>
</evidence>
<dbReference type="GO" id="GO:0006835">
    <property type="term" value="P:dicarboxylic acid transport"/>
    <property type="evidence" value="ECO:0007669"/>
    <property type="project" value="TreeGrafter"/>
</dbReference>
<dbReference type="RefSeq" id="WP_046314365.1">
    <property type="nucleotide sequence ID" value="NZ_CBCSCY010000033.1"/>
</dbReference>
<feature type="transmembrane region" description="Helical" evidence="8">
    <location>
        <begin position="390"/>
        <end position="416"/>
    </location>
</feature>
<evidence type="ECO:0000256" key="2">
    <source>
        <dbReference type="ARBA" id="ARBA00022448"/>
    </source>
</evidence>
<organism evidence="9 10">
    <name type="scientific">Pontibacter korlensis</name>
    <dbReference type="NCBI Taxonomy" id="400092"/>
    <lineage>
        <taxon>Bacteria</taxon>
        <taxon>Pseudomonadati</taxon>
        <taxon>Bacteroidota</taxon>
        <taxon>Cytophagia</taxon>
        <taxon>Cytophagales</taxon>
        <taxon>Hymenobacteraceae</taxon>
        <taxon>Pontibacter</taxon>
    </lineage>
</organism>
<feature type="transmembrane region" description="Helical" evidence="8">
    <location>
        <begin position="35"/>
        <end position="52"/>
    </location>
</feature>
<keyword evidence="2" id="KW-0813">Transport</keyword>
<dbReference type="FunFam" id="1.10.3860.10:FF:000001">
    <property type="entry name" value="C4-dicarboxylate transport protein"/>
    <property type="match status" value="1"/>
</dbReference>
<evidence type="ECO:0000256" key="1">
    <source>
        <dbReference type="ARBA" id="ARBA00004651"/>
    </source>
</evidence>
<dbReference type="OrthoDB" id="9768885at2"/>
<accession>A0A0E3ZJH4</accession>
<evidence type="ECO:0000256" key="5">
    <source>
        <dbReference type="ARBA" id="ARBA00022847"/>
    </source>
</evidence>
<dbReference type="Gene3D" id="1.10.3860.10">
    <property type="entry name" value="Sodium:dicarboxylate symporter"/>
    <property type="match status" value="1"/>
</dbReference>
<protein>
    <submittedName>
        <fullName evidence="9">Sodium:dicarboxylate symporter</fullName>
    </submittedName>
</protein>
<feature type="transmembrane region" description="Helical" evidence="8">
    <location>
        <begin position="351"/>
        <end position="370"/>
    </location>
</feature>
<proteinExistence type="predicted"/>
<reference evidence="9 10" key="1">
    <citation type="journal article" date="2015" name="Sci. Rep.">
        <title>Unraveling adaptation of Pontibacter korlensis to radiation and infertility in desert through complete genome and comparative transcriptomic analysis.</title>
        <authorList>
            <person name="Dai J."/>
            <person name="Dai W."/>
            <person name="Qiu C."/>
            <person name="Yang Z."/>
            <person name="Zhang Y."/>
            <person name="Zhou M."/>
            <person name="Zhang L."/>
            <person name="Fang C."/>
            <person name="Gao Q."/>
            <person name="Yang Q."/>
            <person name="Li X."/>
            <person name="Wang Z."/>
            <person name="Wang Z."/>
            <person name="Jia Z."/>
            <person name="Chen X."/>
        </authorList>
    </citation>
    <scope>NUCLEOTIDE SEQUENCE [LARGE SCALE GENOMIC DNA]</scope>
    <source>
        <strain evidence="9 10">X14-1T</strain>
    </source>
</reference>
<dbReference type="Proteomes" id="UP000033109">
    <property type="component" value="Chromosome"/>
</dbReference>
<dbReference type="InterPro" id="IPR018107">
    <property type="entry name" value="Na-dicarboxylate_symporter_CS"/>
</dbReference>
<keyword evidence="7 8" id="KW-0472">Membrane</keyword>
<evidence type="ECO:0000313" key="9">
    <source>
        <dbReference type="EMBL" id="AKD05644.1"/>
    </source>
</evidence>
<dbReference type="HOGENOM" id="CLU_019375_7_0_10"/>
<name>A0A0E3ZJH4_9BACT</name>
<dbReference type="PATRIC" id="fig|400092.3.peg.2348"/>
<dbReference type="GO" id="GO:0005886">
    <property type="term" value="C:plasma membrane"/>
    <property type="evidence" value="ECO:0007669"/>
    <property type="project" value="UniProtKB-SubCell"/>
</dbReference>
<feature type="transmembrane region" description="Helical" evidence="8">
    <location>
        <begin position="264"/>
        <end position="289"/>
    </location>
</feature>
<dbReference type="PROSITE" id="PS00714">
    <property type="entry name" value="NA_DICARBOXYL_SYMP_2"/>
    <property type="match status" value="1"/>
</dbReference>
<sequence>MKKSFLPLATLLCITIAAILTVLQQYSFVSLPGEALLAVRWAGIAVLLLYGLQKRSLTTWILISMVVGAEIGYDFPEFAVNLNVLSKVFLKLIKTIIAPLIFATLVVGIAGHANLKQVGSMGWKAIVYFEVVTTLALFIGLAAINLSKAGEGIDAGLAQSHEEIQAVPAQTTSEIILHVFPENIAKSVAEGQVLQIVVFSVLFAIGLAMVNEKKRKPMLDFCESLSETMFKFTNVIMYFAPVGVGAAIAYTVGHMGFGILLNLFQLLATLYVALLAFALLVLLPVALIARVPIRRFLKAISGPVSIAFATTSSEAALPRAMEEMEKLGVPRRIVAFVMPTGYSFNLDGTTLYLALASVFVAQAAGVPLTWEQQLVMVFTLMLTSKGVAGVPRASLVILLGTVASFNLPVWPVFAILGIDELMDMARTSVNVTGNCLATAVVARWEGEFNPQPEVGLVETTNPELVESLSEQDRKPELV</sequence>
<keyword evidence="6 8" id="KW-1133">Transmembrane helix</keyword>